<evidence type="ECO:0000313" key="3">
    <source>
        <dbReference type="WBParaSite" id="HPLM_0000169001-mRNA-1"/>
    </source>
</evidence>
<dbReference type="WBParaSite" id="HPLM_0000169001-mRNA-1">
    <property type="protein sequence ID" value="HPLM_0000169001-mRNA-1"/>
    <property type="gene ID" value="HPLM_0000169001"/>
</dbReference>
<dbReference type="OrthoDB" id="5868262at2759"/>
<keyword evidence="2" id="KW-1185">Reference proteome</keyword>
<dbReference type="EMBL" id="UZAF01002486">
    <property type="protein sequence ID" value="VDO10840.1"/>
    <property type="molecule type" value="Genomic_DNA"/>
</dbReference>
<evidence type="ECO:0000313" key="2">
    <source>
        <dbReference type="Proteomes" id="UP000268014"/>
    </source>
</evidence>
<proteinExistence type="predicted"/>
<name>A0A0N4VWM0_HAEPC</name>
<reference evidence="1 2" key="2">
    <citation type="submission" date="2018-11" db="EMBL/GenBank/DDBJ databases">
        <authorList>
            <consortium name="Pathogen Informatics"/>
        </authorList>
    </citation>
    <scope>NUCLEOTIDE SEQUENCE [LARGE SCALE GENOMIC DNA]</scope>
    <source>
        <strain evidence="1 2">MHpl1</strain>
    </source>
</reference>
<dbReference type="AlphaFoldDB" id="A0A0N4VWM0"/>
<dbReference type="Proteomes" id="UP000268014">
    <property type="component" value="Unassembled WGS sequence"/>
</dbReference>
<gene>
    <name evidence="1" type="ORF">HPLM_LOCUS1688</name>
</gene>
<reference evidence="3" key="1">
    <citation type="submission" date="2017-02" db="UniProtKB">
        <authorList>
            <consortium name="WormBaseParasite"/>
        </authorList>
    </citation>
    <scope>IDENTIFICATION</scope>
</reference>
<dbReference type="STRING" id="6290.A0A0N4VWM0"/>
<organism evidence="3">
    <name type="scientific">Haemonchus placei</name>
    <name type="common">Barber's pole worm</name>
    <dbReference type="NCBI Taxonomy" id="6290"/>
    <lineage>
        <taxon>Eukaryota</taxon>
        <taxon>Metazoa</taxon>
        <taxon>Ecdysozoa</taxon>
        <taxon>Nematoda</taxon>
        <taxon>Chromadorea</taxon>
        <taxon>Rhabditida</taxon>
        <taxon>Rhabditina</taxon>
        <taxon>Rhabditomorpha</taxon>
        <taxon>Strongyloidea</taxon>
        <taxon>Trichostrongylidae</taxon>
        <taxon>Haemonchus</taxon>
    </lineage>
</organism>
<accession>A0A0N4VWM0</accession>
<sequence length="286" mass="32048">MSDCFSGSDLGDWTGDCSSLDEERLPTAVETDQLTGADLILLATIPTAAIPLAEHLLHYSHPAMPRRIREEVLEVTRTVTMMEVVNAAPDKHPRSCEVTVTNIASDTGHPVSLKIRHMHQSQNVNHNEAQTQTPEITVEEETSDALRRIPNGTTRVEQEHTMKVERLKPPRRHASNTSTFSRPSDNLIDLHFTQPVLSEVNDQQHSAKSRAAGHQTNGHTIYSLYYRPFSEENSQPMNHSAGTAAAPTVTTYRQPLKERSSIVDEIDVSDFFLSLHFTTRCCFFSY</sequence>
<evidence type="ECO:0000313" key="1">
    <source>
        <dbReference type="EMBL" id="VDO10840.1"/>
    </source>
</evidence>
<protein>
    <submittedName>
        <fullName evidence="1 3">Uncharacterized protein</fullName>
    </submittedName>
</protein>